<keyword evidence="1" id="KW-0472">Membrane</keyword>
<proteinExistence type="predicted"/>
<evidence type="ECO:0000259" key="2">
    <source>
        <dbReference type="Pfam" id="PF23494"/>
    </source>
</evidence>
<dbReference type="RefSeq" id="WP_093572329.1">
    <property type="nucleotide sequence ID" value="NZ_FOWC01000001.1"/>
</dbReference>
<evidence type="ECO:0000313" key="3">
    <source>
        <dbReference type="EMBL" id="SFO20998.1"/>
    </source>
</evidence>
<dbReference type="AlphaFoldDB" id="A0A1I5FB60"/>
<dbReference type="STRING" id="112413.SAMN05421854_1011036"/>
<name>A0A1I5FB60_9PSEU</name>
<dbReference type="OrthoDB" id="5145029at2"/>
<feature type="transmembrane region" description="Helical" evidence="1">
    <location>
        <begin position="16"/>
        <end position="39"/>
    </location>
</feature>
<feature type="domain" description="YqeB PH" evidence="2">
    <location>
        <begin position="3"/>
        <end position="151"/>
    </location>
</feature>
<reference evidence="3 4" key="1">
    <citation type="submission" date="2016-10" db="EMBL/GenBank/DDBJ databases">
        <authorList>
            <person name="de Groot N.N."/>
        </authorList>
    </citation>
    <scope>NUCLEOTIDE SEQUENCE [LARGE SCALE GENOMIC DNA]</scope>
    <source>
        <strain evidence="3 4">DSM 44637</strain>
    </source>
</reference>
<dbReference type="InterPro" id="IPR057798">
    <property type="entry name" value="PH_YqeB"/>
</dbReference>
<gene>
    <name evidence="3" type="ORF">SAMN05421854_1011036</name>
</gene>
<dbReference type="Pfam" id="PF23494">
    <property type="entry name" value="bPH_10"/>
    <property type="match status" value="1"/>
</dbReference>
<dbReference type="EMBL" id="FOWC01000001">
    <property type="protein sequence ID" value="SFO20998.1"/>
    <property type="molecule type" value="Genomic_DNA"/>
</dbReference>
<organism evidence="3 4">
    <name type="scientific">Amycolatopsis rubida</name>
    <dbReference type="NCBI Taxonomy" id="112413"/>
    <lineage>
        <taxon>Bacteria</taxon>
        <taxon>Bacillati</taxon>
        <taxon>Actinomycetota</taxon>
        <taxon>Actinomycetes</taxon>
        <taxon>Pseudonocardiales</taxon>
        <taxon>Pseudonocardiaceae</taxon>
        <taxon>Amycolatopsis</taxon>
    </lineage>
</organism>
<keyword evidence="1" id="KW-0812">Transmembrane</keyword>
<evidence type="ECO:0000313" key="4">
    <source>
        <dbReference type="Proteomes" id="UP000199137"/>
    </source>
</evidence>
<feature type="transmembrane region" description="Helical" evidence="1">
    <location>
        <begin position="59"/>
        <end position="80"/>
    </location>
</feature>
<sequence>METVVDEPAWVRRGSWLACPVAGALLGWGVQALSGWITSLTWFPVQGPFRLLHSVPQPWRLIGAVAVGALLGVAFAWMWAWDRLIVTVSATRVTLERRERRRRIDTALAAVFVDDGKLVLLGENDREIAREKTDLSRRQLAEAFTSHGRPWLDEPPPER</sequence>
<protein>
    <recommendedName>
        <fullName evidence="2">YqeB PH domain-containing protein</fullName>
    </recommendedName>
</protein>
<accession>A0A1I5FB60</accession>
<dbReference type="Proteomes" id="UP000199137">
    <property type="component" value="Unassembled WGS sequence"/>
</dbReference>
<keyword evidence="1" id="KW-1133">Transmembrane helix</keyword>
<evidence type="ECO:0000256" key="1">
    <source>
        <dbReference type="SAM" id="Phobius"/>
    </source>
</evidence>